<reference evidence="2 3" key="1">
    <citation type="submission" date="2020-08" db="EMBL/GenBank/DDBJ databases">
        <title>The genome sequence of Novosphingobium flavum 4Y4.</title>
        <authorList>
            <person name="Liu Y."/>
        </authorList>
    </citation>
    <scope>NUCLEOTIDE SEQUENCE [LARGE SCALE GENOMIC DNA]</scope>
    <source>
        <strain evidence="2 3">4Y4</strain>
    </source>
</reference>
<accession>A0A7X1F5B6</accession>
<evidence type="ECO:0000313" key="2">
    <source>
        <dbReference type="EMBL" id="MBC2650414.1"/>
    </source>
</evidence>
<comment type="caution">
    <text evidence="2">The sequence shown here is derived from an EMBL/GenBank/DDBJ whole genome shotgun (WGS) entry which is preliminary data.</text>
</comment>
<dbReference type="Proteomes" id="UP000520156">
    <property type="component" value="Unassembled WGS sequence"/>
</dbReference>
<evidence type="ECO:0000313" key="3">
    <source>
        <dbReference type="Proteomes" id="UP000520156"/>
    </source>
</evidence>
<gene>
    <name evidence="2" type="ORF">H7F49_01690</name>
</gene>
<evidence type="ECO:0000256" key="1">
    <source>
        <dbReference type="SAM" id="Coils"/>
    </source>
</evidence>
<keyword evidence="3" id="KW-1185">Reference proteome</keyword>
<dbReference type="EMBL" id="JACLAU010000001">
    <property type="protein sequence ID" value="MBC2650414.1"/>
    <property type="molecule type" value="Genomic_DNA"/>
</dbReference>
<dbReference type="AlphaFoldDB" id="A0A7X1F5B6"/>
<keyword evidence="1" id="KW-0175">Coiled coil</keyword>
<protein>
    <submittedName>
        <fullName evidence="2">Uncharacterized protein</fullName>
    </submittedName>
</protein>
<organism evidence="2 3">
    <name type="scientific">Novosphingobium aerophilum</name>
    <dbReference type="NCBI Taxonomy" id="2839843"/>
    <lineage>
        <taxon>Bacteria</taxon>
        <taxon>Pseudomonadati</taxon>
        <taxon>Pseudomonadota</taxon>
        <taxon>Alphaproteobacteria</taxon>
        <taxon>Sphingomonadales</taxon>
        <taxon>Sphingomonadaceae</taxon>
        <taxon>Novosphingobium</taxon>
    </lineage>
</organism>
<sequence length="96" mass="9915">MIDRTSAEQAIEQAAERVVSLEAELEAAGHAATGGDDLALVRAALHAWVDTVVGAVASPGVGRVTLIHANGSQTKLASPELPYLLTRPVSFTTPQA</sequence>
<name>A0A7X1F5B6_9SPHN</name>
<dbReference type="RefSeq" id="WP_185681812.1">
    <property type="nucleotide sequence ID" value="NZ_JACLAU010000001.1"/>
</dbReference>
<feature type="coiled-coil region" evidence="1">
    <location>
        <begin position="4"/>
        <end position="31"/>
    </location>
</feature>
<proteinExistence type="predicted"/>